<sequence>MKTIQKIRIGGHLFAQPKDLLKLEARENYTQIFFKSGKEVLVATTIGLLEQRLSIHGFYRTDRNAVVNMSCVKSLYRNGRRMQAKLNNDELIKVSKRRINDMLSLSVNRDIELIEVC</sequence>
<keyword evidence="3" id="KW-1185">Reference proteome</keyword>
<dbReference type="InterPro" id="IPR007492">
    <property type="entry name" value="LytTR_DNA-bd_dom"/>
</dbReference>
<dbReference type="Proteomes" id="UP000249873">
    <property type="component" value="Chromosome"/>
</dbReference>
<dbReference type="Pfam" id="PF04397">
    <property type="entry name" value="LytTR"/>
    <property type="match status" value="1"/>
</dbReference>
<dbReference type="Gene3D" id="2.40.50.1020">
    <property type="entry name" value="LytTr DNA-binding domain"/>
    <property type="match status" value="1"/>
</dbReference>
<dbReference type="KEGG" id="als:DJ013_20630"/>
<dbReference type="SMART" id="SM00850">
    <property type="entry name" value="LytTR"/>
    <property type="match status" value="1"/>
</dbReference>
<feature type="domain" description="HTH LytTR-type" evidence="1">
    <location>
        <begin position="16"/>
        <end position="105"/>
    </location>
</feature>
<evidence type="ECO:0000259" key="1">
    <source>
        <dbReference type="PROSITE" id="PS50930"/>
    </source>
</evidence>
<name>A0A2Z4GGP2_9BACT</name>
<protein>
    <recommendedName>
        <fullName evidence="1">HTH LytTR-type domain-containing protein</fullName>
    </recommendedName>
</protein>
<dbReference type="GO" id="GO:0003677">
    <property type="term" value="F:DNA binding"/>
    <property type="evidence" value="ECO:0007669"/>
    <property type="project" value="InterPro"/>
</dbReference>
<dbReference type="RefSeq" id="WP_111373817.1">
    <property type="nucleotide sequence ID" value="NZ_CP029480.1"/>
</dbReference>
<gene>
    <name evidence="2" type="ORF">DJ013_20630</name>
</gene>
<dbReference type="OrthoDB" id="935481at2"/>
<proteinExistence type="predicted"/>
<dbReference type="EMBL" id="CP029480">
    <property type="protein sequence ID" value="AWW00451.1"/>
    <property type="molecule type" value="Genomic_DNA"/>
</dbReference>
<evidence type="ECO:0000313" key="3">
    <source>
        <dbReference type="Proteomes" id="UP000249873"/>
    </source>
</evidence>
<reference evidence="2 3" key="1">
    <citation type="submission" date="2018-05" db="EMBL/GenBank/DDBJ databases">
        <title>Complete genome sequence of Arcticibacterium luteifluviistationis SM1504T, a cytophagaceae bacterium isolated from Arctic surface seawater.</title>
        <authorList>
            <person name="Li Y."/>
            <person name="Qin Q.-L."/>
        </authorList>
    </citation>
    <scope>NUCLEOTIDE SEQUENCE [LARGE SCALE GENOMIC DNA]</scope>
    <source>
        <strain evidence="2 3">SM1504</strain>
    </source>
</reference>
<organism evidence="2 3">
    <name type="scientific">Arcticibacterium luteifluviistationis</name>
    <dbReference type="NCBI Taxonomy" id="1784714"/>
    <lineage>
        <taxon>Bacteria</taxon>
        <taxon>Pseudomonadati</taxon>
        <taxon>Bacteroidota</taxon>
        <taxon>Cytophagia</taxon>
        <taxon>Cytophagales</taxon>
        <taxon>Leadbetterellaceae</taxon>
        <taxon>Arcticibacterium</taxon>
    </lineage>
</organism>
<dbReference type="PROSITE" id="PS50930">
    <property type="entry name" value="HTH_LYTTR"/>
    <property type="match status" value="1"/>
</dbReference>
<accession>A0A2Z4GGP2</accession>
<evidence type="ECO:0000313" key="2">
    <source>
        <dbReference type="EMBL" id="AWW00451.1"/>
    </source>
</evidence>
<dbReference type="AlphaFoldDB" id="A0A2Z4GGP2"/>